<dbReference type="GO" id="GO:0046872">
    <property type="term" value="F:metal ion binding"/>
    <property type="evidence" value="ECO:0007669"/>
    <property type="project" value="UniProtKB-KW"/>
</dbReference>
<dbReference type="AlphaFoldDB" id="A0A0N5BPT5"/>
<reference evidence="12" key="1">
    <citation type="submission" date="2017-02" db="UniProtKB">
        <authorList>
            <consortium name="WormBaseParasite"/>
        </authorList>
    </citation>
    <scope>IDENTIFICATION</scope>
</reference>
<keyword evidence="7" id="KW-0479">Metal-binding</keyword>
<dbReference type="InterPro" id="IPR014052">
    <property type="entry name" value="DNA_primase_ssu_euk/arc"/>
</dbReference>
<evidence type="ECO:0000256" key="10">
    <source>
        <dbReference type="RuleBase" id="RU003514"/>
    </source>
</evidence>
<dbReference type="GO" id="GO:0006269">
    <property type="term" value="P:DNA replication, synthesis of primer"/>
    <property type="evidence" value="ECO:0007669"/>
    <property type="project" value="UniProtKB-KW"/>
</dbReference>
<dbReference type="NCBIfam" id="TIGR00335">
    <property type="entry name" value="primase_sml"/>
    <property type="match status" value="1"/>
</dbReference>
<accession>A0A0N5BPT5</accession>
<keyword evidence="9" id="KW-0804">Transcription</keyword>
<dbReference type="STRING" id="174720.A0A0N5BPT5"/>
<dbReference type="Proteomes" id="UP000046392">
    <property type="component" value="Unplaced"/>
</dbReference>
<keyword evidence="4 10" id="KW-0808">Transferase</keyword>
<keyword evidence="8" id="KW-0862">Zinc</keyword>
<keyword evidence="11" id="KW-1185">Reference proteome</keyword>
<dbReference type="FunFam" id="3.90.920.10:FF:000003">
    <property type="entry name" value="DNA primase"/>
    <property type="match status" value="1"/>
</dbReference>
<keyword evidence="2 10" id="KW-0240">DNA-directed RNA polymerase</keyword>
<evidence type="ECO:0000256" key="5">
    <source>
        <dbReference type="ARBA" id="ARBA00022695"/>
    </source>
</evidence>
<evidence type="ECO:0000256" key="8">
    <source>
        <dbReference type="ARBA" id="ARBA00022833"/>
    </source>
</evidence>
<dbReference type="WBParaSite" id="SPAL_0000791000.1">
    <property type="protein sequence ID" value="SPAL_0000791000.1"/>
    <property type="gene ID" value="SPAL_0000791000"/>
</dbReference>
<comment type="similarity">
    <text evidence="1 10">Belongs to the eukaryotic-type primase small subunit family.</text>
</comment>
<dbReference type="Pfam" id="PF01896">
    <property type="entry name" value="DNA_primase_S"/>
    <property type="match status" value="1"/>
</dbReference>
<dbReference type="InterPro" id="IPR002755">
    <property type="entry name" value="DNA_primase_S"/>
</dbReference>
<dbReference type="Gene3D" id="3.90.920.10">
    <property type="entry name" value="DNA primase, PRIM domain"/>
    <property type="match status" value="1"/>
</dbReference>
<keyword evidence="5" id="KW-0548">Nucleotidyltransferase</keyword>
<keyword evidence="6 10" id="KW-0235">DNA replication</keyword>
<keyword evidence="3 10" id="KW-0639">Primosome</keyword>
<sequence length="390" mass="45245">MTVENHLSTYYCNVFPAKIFTKWLTYGKDLSELFEKREIVFILEGGAHLRYLSYSSPAEFYKELCRRSPEKLDIGAVYNYPPKERLLHSDFMPIQREFVIDIDLTDYDDVRTCCKEANVCEKCWKFAIVGVRILENALKNHFGFKNFIFLFSGRRGIHCWVGDEIARKMNNAERTGVVGYLGLTKDDFSPSGSTFSSVTLHPLLEDAVNILLNSKVFDDIMEEQDWLDNDEKFVKDYFEEPICGVILTSFELLDSRRLKWRFLKECYNDSGNNPLNDKEHPVFARMFKRFILKVVYPRLDVNVSSSTNHLLKSPFCVHPKTGTVAVPLDLEKLESIKLESFPTVEKLVNEVRENCPLTQCEINNEKYKTTSLAPYVEIFEGFVNNCIKNQ</sequence>
<evidence type="ECO:0000256" key="2">
    <source>
        <dbReference type="ARBA" id="ARBA00022478"/>
    </source>
</evidence>
<organism evidence="11 12">
    <name type="scientific">Strongyloides papillosus</name>
    <name type="common">Intestinal threadworm</name>
    <dbReference type="NCBI Taxonomy" id="174720"/>
    <lineage>
        <taxon>Eukaryota</taxon>
        <taxon>Metazoa</taxon>
        <taxon>Ecdysozoa</taxon>
        <taxon>Nematoda</taxon>
        <taxon>Chromadorea</taxon>
        <taxon>Rhabditida</taxon>
        <taxon>Tylenchina</taxon>
        <taxon>Panagrolaimomorpha</taxon>
        <taxon>Strongyloidoidea</taxon>
        <taxon>Strongyloididae</taxon>
        <taxon>Strongyloides</taxon>
    </lineage>
</organism>
<dbReference type="PANTHER" id="PTHR10536">
    <property type="entry name" value="DNA PRIMASE SMALL SUBUNIT"/>
    <property type="match status" value="1"/>
</dbReference>
<evidence type="ECO:0000313" key="12">
    <source>
        <dbReference type="WBParaSite" id="SPAL_0000791000.1"/>
    </source>
</evidence>
<protein>
    <recommendedName>
        <fullName evidence="10">DNA primase</fullName>
        <ecNumber evidence="10">2.7.7.-</ecNumber>
    </recommendedName>
</protein>
<dbReference type="GO" id="GO:0003899">
    <property type="term" value="F:DNA-directed RNA polymerase activity"/>
    <property type="evidence" value="ECO:0007669"/>
    <property type="project" value="InterPro"/>
</dbReference>
<evidence type="ECO:0000256" key="7">
    <source>
        <dbReference type="ARBA" id="ARBA00022723"/>
    </source>
</evidence>
<evidence type="ECO:0000256" key="9">
    <source>
        <dbReference type="ARBA" id="ARBA00023163"/>
    </source>
</evidence>
<dbReference type="CDD" id="cd04860">
    <property type="entry name" value="AE_Prim_S"/>
    <property type="match status" value="1"/>
</dbReference>
<evidence type="ECO:0000313" key="11">
    <source>
        <dbReference type="Proteomes" id="UP000046392"/>
    </source>
</evidence>
<proteinExistence type="inferred from homology"/>
<evidence type="ECO:0000256" key="6">
    <source>
        <dbReference type="ARBA" id="ARBA00022705"/>
    </source>
</evidence>
<dbReference type="EC" id="2.7.7.-" evidence="10"/>
<dbReference type="GO" id="GO:0005658">
    <property type="term" value="C:alpha DNA polymerase:primase complex"/>
    <property type="evidence" value="ECO:0007669"/>
    <property type="project" value="UniProtKB-ARBA"/>
</dbReference>
<evidence type="ECO:0000256" key="4">
    <source>
        <dbReference type="ARBA" id="ARBA00022679"/>
    </source>
</evidence>
<dbReference type="SUPFAM" id="SSF56747">
    <property type="entry name" value="Prim-pol domain"/>
    <property type="match status" value="1"/>
</dbReference>
<evidence type="ECO:0000256" key="3">
    <source>
        <dbReference type="ARBA" id="ARBA00022515"/>
    </source>
</evidence>
<evidence type="ECO:0000256" key="1">
    <source>
        <dbReference type="ARBA" id="ARBA00009762"/>
    </source>
</evidence>
<name>A0A0N5BPT5_STREA</name>